<dbReference type="STRING" id="889306.KP78_03970"/>
<reference evidence="1 2" key="1">
    <citation type="submission" date="2015-01" db="EMBL/GenBank/DDBJ databases">
        <title>Genome sequencing of Jeotgalibacillus soli.</title>
        <authorList>
            <person name="Goh K.M."/>
            <person name="Chan K.-G."/>
            <person name="Yaakop A.S."/>
            <person name="Ee R."/>
            <person name="Gan H.M."/>
            <person name="Chan C.S."/>
        </authorList>
    </citation>
    <scope>NUCLEOTIDE SEQUENCE [LARGE SCALE GENOMIC DNA]</scope>
    <source>
        <strain evidence="1 2">P9</strain>
    </source>
</reference>
<dbReference type="EMBL" id="JXRP01000006">
    <property type="protein sequence ID" value="KIL52027.1"/>
    <property type="molecule type" value="Genomic_DNA"/>
</dbReference>
<dbReference type="Proteomes" id="UP000031938">
    <property type="component" value="Unassembled WGS sequence"/>
</dbReference>
<comment type="caution">
    <text evidence="1">The sequence shown here is derived from an EMBL/GenBank/DDBJ whole genome shotgun (WGS) entry which is preliminary data.</text>
</comment>
<name>A0A0C2VSZ4_9BACL</name>
<dbReference type="Gene3D" id="3.40.630.30">
    <property type="match status" value="1"/>
</dbReference>
<dbReference type="PATRIC" id="fig|889306.3.peg.399"/>
<dbReference type="RefSeq" id="WP_052474475.1">
    <property type="nucleotide sequence ID" value="NZ_JXRP01000006.1"/>
</dbReference>
<accession>A0A0C2VSZ4</accession>
<keyword evidence="2" id="KW-1185">Reference proteome</keyword>
<gene>
    <name evidence="1" type="ORF">KP78_03970</name>
</gene>
<organism evidence="1 2">
    <name type="scientific">Jeotgalibacillus soli</name>
    <dbReference type="NCBI Taxonomy" id="889306"/>
    <lineage>
        <taxon>Bacteria</taxon>
        <taxon>Bacillati</taxon>
        <taxon>Bacillota</taxon>
        <taxon>Bacilli</taxon>
        <taxon>Bacillales</taxon>
        <taxon>Caryophanaceae</taxon>
        <taxon>Jeotgalibacillus</taxon>
    </lineage>
</organism>
<proteinExistence type="predicted"/>
<dbReference type="OrthoDB" id="9795206at2"/>
<evidence type="ECO:0000313" key="1">
    <source>
        <dbReference type="EMBL" id="KIL52027.1"/>
    </source>
</evidence>
<evidence type="ECO:0000313" key="2">
    <source>
        <dbReference type="Proteomes" id="UP000031938"/>
    </source>
</evidence>
<protein>
    <recommendedName>
        <fullName evidence="3">Acetyltransferase</fullName>
    </recommendedName>
</protein>
<evidence type="ECO:0008006" key="3">
    <source>
        <dbReference type="Google" id="ProtNLM"/>
    </source>
</evidence>
<dbReference type="AlphaFoldDB" id="A0A0C2VSZ4"/>
<sequence length="103" mass="12078">MSYEQNQPHNKYIEGNLIYLRPYETEKDREALYKGMFAKEANLFTGSTKPFSKKMIDQYVDKVMIGDHTRVDLLIIRQEDDAGLGEVVLNEIDQCEYLHWSIS</sequence>